<dbReference type="NCBIfam" id="TIGR00331">
    <property type="entry name" value="hrcA"/>
    <property type="match status" value="1"/>
</dbReference>
<gene>
    <name evidence="5" type="primary">hrcA</name>
    <name evidence="8" type="ORF">SAMN05444368_0767</name>
</gene>
<dbReference type="InterPro" id="IPR036390">
    <property type="entry name" value="WH_DNA-bd_sf"/>
</dbReference>
<dbReference type="InterPro" id="IPR023120">
    <property type="entry name" value="WHTH_transcript_rep_HrcA_IDD"/>
</dbReference>
<dbReference type="InterPro" id="IPR005104">
    <property type="entry name" value="WHTH_HrcA_DNA-bd"/>
</dbReference>
<dbReference type="HAMAP" id="MF_00081">
    <property type="entry name" value="HrcA"/>
    <property type="match status" value="1"/>
</dbReference>
<evidence type="ECO:0000256" key="5">
    <source>
        <dbReference type="HAMAP-Rule" id="MF_00081"/>
    </source>
</evidence>
<dbReference type="SUPFAM" id="SSF55781">
    <property type="entry name" value="GAF domain-like"/>
    <property type="match status" value="1"/>
</dbReference>
<feature type="domain" description="Winged helix-turn-helix transcription repressor HrcA DNA-binding" evidence="7">
    <location>
        <begin position="14"/>
        <end position="85"/>
    </location>
</feature>
<feature type="domain" description="Heat-inducible transcription repressor HrcA C-terminal" evidence="6">
    <location>
        <begin position="118"/>
        <end position="335"/>
    </location>
</feature>
<keyword evidence="1 5" id="KW-0678">Repressor</keyword>
<dbReference type="Gene3D" id="3.30.390.60">
    <property type="entry name" value="Heat-inducible transcription repressor hrca homolog, domain 3"/>
    <property type="match status" value="1"/>
</dbReference>
<dbReference type="Proteomes" id="UP000185093">
    <property type="component" value="Unassembled WGS sequence"/>
</dbReference>
<organism evidence="8 9">
    <name type="scientific">Acetomicrobium flavidum</name>
    <dbReference type="NCBI Taxonomy" id="49896"/>
    <lineage>
        <taxon>Bacteria</taxon>
        <taxon>Thermotogati</taxon>
        <taxon>Synergistota</taxon>
        <taxon>Synergistia</taxon>
        <taxon>Synergistales</taxon>
        <taxon>Acetomicrobiaceae</taxon>
        <taxon>Acetomicrobium</taxon>
    </lineage>
</organism>
<dbReference type="PIRSF" id="PIRSF005485">
    <property type="entry name" value="HrcA"/>
    <property type="match status" value="1"/>
</dbReference>
<evidence type="ECO:0000256" key="4">
    <source>
        <dbReference type="ARBA" id="ARBA00023163"/>
    </source>
</evidence>
<comment type="function">
    <text evidence="5">Negative regulator of class I heat shock genes (grpE-dnaK-dnaJ and groELS operons). Prevents heat-shock induction of these operons.</text>
</comment>
<dbReference type="Pfam" id="PF03444">
    <property type="entry name" value="WHD_HrcA"/>
    <property type="match status" value="1"/>
</dbReference>
<comment type="similarity">
    <text evidence="5">Belongs to the HrcA family.</text>
</comment>
<evidence type="ECO:0000313" key="8">
    <source>
        <dbReference type="EMBL" id="SIN65477.1"/>
    </source>
</evidence>
<reference evidence="8 9" key="1">
    <citation type="submission" date="2016-11" db="EMBL/GenBank/DDBJ databases">
        <authorList>
            <person name="Varghese N."/>
            <person name="Submissions S."/>
        </authorList>
    </citation>
    <scope>NUCLEOTIDE SEQUENCE [LARGE SCALE GENOMIC DNA]</scope>
    <source>
        <strain evidence="8 9">DSM 20664</strain>
    </source>
</reference>
<dbReference type="InterPro" id="IPR021153">
    <property type="entry name" value="HrcA_C"/>
</dbReference>
<dbReference type="SUPFAM" id="SSF46785">
    <property type="entry name" value="Winged helix' DNA-binding domain"/>
    <property type="match status" value="1"/>
</dbReference>
<dbReference type="InterPro" id="IPR036388">
    <property type="entry name" value="WH-like_DNA-bd_sf"/>
</dbReference>
<dbReference type="Gene3D" id="1.10.10.10">
    <property type="entry name" value="Winged helix-like DNA-binding domain superfamily/Winged helix DNA-binding domain"/>
    <property type="match status" value="1"/>
</dbReference>
<dbReference type="PANTHER" id="PTHR34824">
    <property type="entry name" value="HEAT-INDUCIBLE TRANSCRIPTION REPRESSOR HRCA"/>
    <property type="match status" value="1"/>
</dbReference>
<accession>A0ABY1JCH5</accession>
<dbReference type="Gene3D" id="3.30.450.40">
    <property type="match status" value="1"/>
</dbReference>
<evidence type="ECO:0000256" key="2">
    <source>
        <dbReference type="ARBA" id="ARBA00023015"/>
    </source>
</evidence>
<evidence type="ECO:0000313" key="9">
    <source>
        <dbReference type="Proteomes" id="UP000185093"/>
    </source>
</evidence>
<keyword evidence="2 5" id="KW-0805">Transcription regulation</keyword>
<dbReference type="PANTHER" id="PTHR34824:SF1">
    <property type="entry name" value="HEAT-INDUCIBLE TRANSCRIPTION REPRESSOR HRCA"/>
    <property type="match status" value="1"/>
</dbReference>
<evidence type="ECO:0000259" key="7">
    <source>
        <dbReference type="Pfam" id="PF03444"/>
    </source>
</evidence>
<keyword evidence="4 5" id="KW-0804">Transcription</keyword>
<keyword evidence="9" id="KW-1185">Reference proteome</keyword>
<dbReference type="InterPro" id="IPR002571">
    <property type="entry name" value="HrcA"/>
</dbReference>
<evidence type="ECO:0000259" key="6">
    <source>
        <dbReference type="Pfam" id="PF01628"/>
    </source>
</evidence>
<name>A0ABY1JCH5_9BACT</name>
<dbReference type="EMBL" id="FSQZ01000001">
    <property type="protein sequence ID" value="SIN65477.1"/>
    <property type="molecule type" value="Genomic_DNA"/>
</dbReference>
<dbReference type="InterPro" id="IPR029016">
    <property type="entry name" value="GAF-like_dom_sf"/>
</dbReference>
<proteinExistence type="inferred from homology"/>
<evidence type="ECO:0000256" key="1">
    <source>
        <dbReference type="ARBA" id="ARBA00022491"/>
    </source>
</evidence>
<protein>
    <recommendedName>
        <fullName evidence="5">Heat-inducible transcription repressor HrcA</fullName>
    </recommendedName>
</protein>
<dbReference type="Pfam" id="PF01628">
    <property type="entry name" value="HrcA"/>
    <property type="match status" value="1"/>
</dbReference>
<comment type="caution">
    <text evidence="8">The sequence shown here is derived from an EMBL/GenBank/DDBJ whole genome shotgun (WGS) entry which is preliminary data.</text>
</comment>
<sequence length="347" mass="39116">MLTVYLAPGGEKVLTERQLEILYSIVHEYIRTGEPVGSRTISKKYLTNKSAATIRNEMADLEEAGYLCQPYTSAGRVPTSKAYRVYVDMILQKRALSVPSLAREKLKVLKEEKRSVERTLSYLTQLLGSITHYISLAGIAVLNDATLNRLDLVKVDSAHILLLIILEGGLVHHDVIRADQEVKQEELDELSSYLNNIVSGRSWLEARDVIREKVFNELVRYAEICRQTLDEIDFVLKKSRYRFFTGGTSNVLLLPDFRDAEKLRSLLVLLEDEDEFRKVVEACATEEPISVIIGEENPVEAMKDCSLVLASSESGAKRTILGVIGPVRMDYEKTIGVLELLCEHLLN</sequence>
<keyword evidence="3 5" id="KW-0346">Stress response</keyword>
<evidence type="ECO:0000256" key="3">
    <source>
        <dbReference type="ARBA" id="ARBA00023016"/>
    </source>
</evidence>